<dbReference type="AlphaFoldDB" id="A0A543NM05"/>
<dbReference type="OrthoDB" id="4532668at2"/>
<name>A0A543NM05_9ACTN</name>
<protein>
    <recommendedName>
        <fullName evidence="4">TPR repeat protein</fullName>
    </recommendedName>
</protein>
<keyword evidence="3" id="KW-1185">Reference proteome</keyword>
<evidence type="ECO:0000313" key="2">
    <source>
        <dbReference type="EMBL" id="TQN32837.1"/>
    </source>
</evidence>
<dbReference type="SUPFAM" id="SSF81901">
    <property type="entry name" value="HCP-like"/>
    <property type="match status" value="2"/>
</dbReference>
<dbReference type="PANTHER" id="PTHR11102:SF160">
    <property type="entry name" value="ERAD-ASSOCIATED E3 UBIQUITIN-PROTEIN LIGASE COMPONENT HRD3"/>
    <property type="match status" value="1"/>
</dbReference>
<evidence type="ECO:0000256" key="1">
    <source>
        <dbReference type="SAM" id="MobiDB-lite"/>
    </source>
</evidence>
<accession>A0A543NM05</accession>
<dbReference type="EMBL" id="VFQC01000001">
    <property type="protein sequence ID" value="TQN32837.1"/>
    <property type="molecule type" value="Genomic_DNA"/>
</dbReference>
<evidence type="ECO:0008006" key="4">
    <source>
        <dbReference type="Google" id="ProtNLM"/>
    </source>
</evidence>
<dbReference type="PANTHER" id="PTHR11102">
    <property type="entry name" value="SEL-1-LIKE PROTEIN"/>
    <property type="match status" value="1"/>
</dbReference>
<dbReference type="InterPro" id="IPR050767">
    <property type="entry name" value="Sel1_AlgK"/>
</dbReference>
<feature type="region of interest" description="Disordered" evidence="1">
    <location>
        <begin position="60"/>
        <end position="80"/>
    </location>
</feature>
<reference evidence="2 3" key="1">
    <citation type="submission" date="2019-06" db="EMBL/GenBank/DDBJ databases">
        <title>Sequencing the genomes of 1000 actinobacteria strains.</title>
        <authorList>
            <person name="Klenk H.-P."/>
        </authorList>
    </citation>
    <scope>NUCLEOTIDE SEQUENCE [LARGE SCALE GENOMIC DNA]</scope>
    <source>
        <strain evidence="2 3">DSM 45015</strain>
    </source>
</reference>
<dbReference type="RefSeq" id="WP_141924288.1">
    <property type="nucleotide sequence ID" value="NZ_VFQC01000001.1"/>
</dbReference>
<dbReference type="Pfam" id="PF08238">
    <property type="entry name" value="Sel1"/>
    <property type="match status" value="3"/>
</dbReference>
<sequence length="716" mass="80408">MAHQPTGNGGTHNEMGDVWGTGIQIHDVYGNVTLHTSSPGWSPPPRDSWPRITEADPYTLGVHRARPGSEKSDLLPPYVPRDMDTELHRRIRHARDNGGGFILITGDSTAGKTRTALEALRTELPTWPVLIPPRNAELTNLASNDSEGGYVLWLDDAEAHLGPQSLDPTLVDHLTRTGVVVMATMRQQFYDTFKNTPTAANEERHDRMERDIGMRVLTMAEQVELERVWSTEEIDRTEDFEDARLAEAHRHHGIYGIAEYLAAGPQLLEEWTSAYRATAQGGHPRGYALVAAAVDLAWAGMTSPVPGHVLEKLHTCYLTNAAPLRPEPLADAWQWATRQRHGVTSLLLPGDLEETTWRPFDYLVDHPHEEEIPARVWEAALEHALTQDDRFTVGVAAYQAGISEIAEAAWQRSAHDGVVEAMYNLGLLLYSQGRLTKAEGWWTTAARTGRIEAMVNLGILLYSQGRLTKAEHWYTTAARTGDVEAMYNLGILLYSQRRFLEAEHWWTTAARTGHTDAVVNLGVLCEYQKRFDEAEHWYTTAAQKDHTSALVYLGTLIYGQGRLIEAEGWWTTAAHAGDTNAMNNLGVLCEYQKRFDEAEHWHTAAAQKDHTSSMVNLGTLIARQGRFEEAKHWWITGAHAGESIAMNNLGLLFNHHEKRVEEAERWWRLAADQGHKDAKRNLAKLRRGQKRNGQSPSQGRKTTYLGRVIRGLFRGK</sequence>
<dbReference type="SMART" id="SM00671">
    <property type="entry name" value="SEL1"/>
    <property type="match status" value="6"/>
</dbReference>
<dbReference type="SMART" id="SM00028">
    <property type="entry name" value="TPR"/>
    <property type="match status" value="4"/>
</dbReference>
<proteinExistence type="predicted"/>
<dbReference type="InterPro" id="IPR006597">
    <property type="entry name" value="Sel1-like"/>
</dbReference>
<dbReference type="Gene3D" id="1.25.40.10">
    <property type="entry name" value="Tetratricopeptide repeat domain"/>
    <property type="match status" value="2"/>
</dbReference>
<dbReference type="Pfam" id="PF13432">
    <property type="entry name" value="TPR_16"/>
    <property type="match status" value="2"/>
</dbReference>
<gene>
    <name evidence="2" type="ORF">FHX37_2822</name>
</gene>
<dbReference type="InterPro" id="IPR011990">
    <property type="entry name" value="TPR-like_helical_dom_sf"/>
</dbReference>
<dbReference type="Proteomes" id="UP000317422">
    <property type="component" value="Unassembled WGS sequence"/>
</dbReference>
<comment type="caution">
    <text evidence="2">The sequence shown here is derived from an EMBL/GenBank/DDBJ whole genome shotgun (WGS) entry which is preliminary data.</text>
</comment>
<evidence type="ECO:0000313" key="3">
    <source>
        <dbReference type="Proteomes" id="UP000317422"/>
    </source>
</evidence>
<organism evidence="2 3">
    <name type="scientific">Haloactinospora alba</name>
    <dbReference type="NCBI Taxonomy" id="405555"/>
    <lineage>
        <taxon>Bacteria</taxon>
        <taxon>Bacillati</taxon>
        <taxon>Actinomycetota</taxon>
        <taxon>Actinomycetes</taxon>
        <taxon>Streptosporangiales</taxon>
        <taxon>Nocardiopsidaceae</taxon>
        <taxon>Haloactinospora</taxon>
    </lineage>
</organism>
<dbReference type="InterPro" id="IPR019734">
    <property type="entry name" value="TPR_rpt"/>
</dbReference>